<keyword evidence="16" id="KW-0325">Glycoprotein</keyword>
<dbReference type="InterPro" id="IPR006581">
    <property type="entry name" value="VPS10"/>
</dbReference>
<comment type="catalytic activity">
    <reaction evidence="19">
        <text>a 5,6-dihydrouridine in mRNA + NADP(+) = a uridine in mRNA + NADPH + H(+)</text>
        <dbReference type="Rhea" id="RHEA:69855"/>
        <dbReference type="Rhea" id="RHEA-COMP:14658"/>
        <dbReference type="Rhea" id="RHEA-COMP:17789"/>
        <dbReference type="ChEBI" id="CHEBI:15378"/>
        <dbReference type="ChEBI" id="CHEBI:57783"/>
        <dbReference type="ChEBI" id="CHEBI:58349"/>
        <dbReference type="ChEBI" id="CHEBI:65315"/>
        <dbReference type="ChEBI" id="CHEBI:74443"/>
    </reaction>
    <physiologicalReaction direction="right-to-left" evidence="19">
        <dbReference type="Rhea" id="RHEA:69857"/>
    </physiologicalReaction>
</comment>
<evidence type="ECO:0000259" key="22">
    <source>
        <dbReference type="PROSITE" id="PS50066"/>
    </source>
</evidence>
<comment type="subcellular location">
    <subcellularLocation>
        <location evidence="3">Membrane</location>
    </subcellularLocation>
    <subcellularLocation>
        <location evidence="2">Nucleus</location>
    </subcellularLocation>
</comment>
<evidence type="ECO:0000256" key="2">
    <source>
        <dbReference type="ARBA" id="ARBA00004123"/>
    </source>
</evidence>
<evidence type="ECO:0000256" key="4">
    <source>
        <dbReference type="ARBA" id="ARBA00022630"/>
    </source>
</evidence>
<dbReference type="Gene3D" id="3.30.60.270">
    <property type="match status" value="2"/>
</dbReference>
<keyword evidence="5" id="KW-0288">FMN</keyword>
<comment type="cofactor">
    <cofactor evidence="1">
        <name>FMN</name>
        <dbReference type="ChEBI" id="CHEBI:58210"/>
    </cofactor>
</comment>
<dbReference type="PANTHER" id="PTHR12106:SF27">
    <property type="entry name" value="SORTILIN-RELATED RECEPTOR"/>
    <property type="match status" value="1"/>
</dbReference>
<keyword evidence="7 21" id="KW-0812">Transmembrane</keyword>
<dbReference type="InterPro" id="IPR050310">
    <property type="entry name" value="VPS10-sortilin"/>
</dbReference>
<evidence type="ECO:0000256" key="9">
    <source>
        <dbReference type="ARBA" id="ARBA00022737"/>
    </source>
</evidence>
<reference evidence="23 24" key="1">
    <citation type="submission" date="2017-10" db="EMBL/GenBank/DDBJ databases">
        <title>A novel species of cold-tolerant Malassezia isolated from bats.</title>
        <authorList>
            <person name="Lorch J.M."/>
            <person name="Palmer J.M."/>
            <person name="Vanderwolf K.J."/>
            <person name="Schmidt K.Z."/>
            <person name="Verant M.L."/>
            <person name="Weller T.J."/>
            <person name="Blehert D.S."/>
        </authorList>
    </citation>
    <scope>NUCLEOTIDE SEQUENCE [LARGE SCALE GENOMIC DNA]</scope>
    <source>
        <strain evidence="23 24">NWHC:44797-103</strain>
    </source>
</reference>
<dbReference type="InterPro" id="IPR035587">
    <property type="entry name" value="DUS-like_FMN-bd"/>
</dbReference>
<evidence type="ECO:0000256" key="1">
    <source>
        <dbReference type="ARBA" id="ARBA00001917"/>
    </source>
</evidence>
<evidence type="ECO:0000313" key="23">
    <source>
        <dbReference type="EMBL" id="PKI84782.1"/>
    </source>
</evidence>
<proteinExistence type="predicted"/>
<keyword evidence="15" id="KW-0804">Transcription</keyword>
<dbReference type="SMART" id="SM00432">
    <property type="entry name" value="MADS"/>
    <property type="match status" value="1"/>
</dbReference>
<keyword evidence="17" id="KW-0539">Nucleus</keyword>
<name>A0A2N1JE17_9BASI</name>
<dbReference type="Proteomes" id="UP000232875">
    <property type="component" value="Unassembled WGS sequence"/>
</dbReference>
<keyword evidence="6" id="KW-0507">mRNA processing</keyword>
<feature type="region of interest" description="Disordered" evidence="20">
    <location>
        <begin position="122"/>
        <end position="170"/>
    </location>
</feature>
<evidence type="ECO:0000256" key="18">
    <source>
        <dbReference type="ARBA" id="ARBA00048342"/>
    </source>
</evidence>
<feature type="domain" description="MADS-box" evidence="22">
    <location>
        <begin position="1"/>
        <end position="61"/>
    </location>
</feature>
<feature type="region of interest" description="Disordered" evidence="20">
    <location>
        <begin position="2223"/>
        <end position="2259"/>
    </location>
</feature>
<dbReference type="Gene3D" id="2.10.70.80">
    <property type="match status" value="2"/>
</dbReference>
<dbReference type="SUPFAM" id="SSF110296">
    <property type="entry name" value="Oligoxyloglucan reducing end-specific cellobiohydrolase"/>
    <property type="match status" value="2"/>
</dbReference>
<dbReference type="FunFam" id="3.30.60.270:FF:000005">
    <property type="entry name" value="Sortilin"/>
    <property type="match status" value="1"/>
</dbReference>
<dbReference type="SMART" id="SM00602">
    <property type="entry name" value="VPS10"/>
    <property type="match status" value="2"/>
</dbReference>
<comment type="catalytic activity">
    <reaction evidence="18">
        <text>a 5,6-dihydrouridine in mRNA + NAD(+) = a uridine in mRNA + NADH + H(+)</text>
        <dbReference type="Rhea" id="RHEA:69851"/>
        <dbReference type="Rhea" id="RHEA-COMP:14658"/>
        <dbReference type="Rhea" id="RHEA-COMP:17789"/>
        <dbReference type="ChEBI" id="CHEBI:15378"/>
        <dbReference type="ChEBI" id="CHEBI:57540"/>
        <dbReference type="ChEBI" id="CHEBI:57945"/>
        <dbReference type="ChEBI" id="CHEBI:65315"/>
        <dbReference type="ChEBI" id="CHEBI:74443"/>
    </reaction>
    <physiologicalReaction direction="right-to-left" evidence="18">
        <dbReference type="Rhea" id="RHEA:69853"/>
    </physiologicalReaction>
</comment>
<dbReference type="InterPro" id="IPR031777">
    <property type="entry name" value="Sortilin_C"/>
</dbReference>
<dbReference type="Pfam" id="PF15901">
    <property type="entry name" value="Sortilin_C"/>
    <property type="match status" value="2"/>
</dbReference>
<feature type="compositionally biased region" description="Basic and acidic residues" evidence="20">
    <location>
        <begin position="122"/>
        <end position="145"/>
    </location>
</feature>
<evidence type="ECO:0000256" key="11">
    <source>
        <dbReference type="ARBA" id="ARBA00023002"/>
    </source>
</evidence>
<dbReference type="GO" id="GO:0006397">
    <property type="term" value="P:mRNA processing"/>
    <property type="evidence" value="ECO:0007669"/>
    <property type="project" value="UniProtKB-KW"/>
</dbReference>
<keyword evidence="11" id="KW-0560">Oxidoreductase</keyword>
<dbReference type="GO" id="GO:0005634">
    <property type="term" value="C:nucleus"/>
    <property type="evidence" value="ECO:0007669"/>
    <property type="project" value="UniProtKB-SubCell"/>
</dbReference>
<evidence type="ECO:0000256" key="3">
    <source>
        <dbReference type="ARBA" id="ARBA00004370"/>
    </source>
</evidence>
<keyword evidence="13" id="KW-0238">DNA-binding</keyword>
<dbReference type="GO" id="GO:0006896">
    <property type="term" value="P:Golgi to vacuole transport"/>
    <property type="evidence" value="ECO:0007669"/>
    <property type="project" value="TreeGrafter"/>
</dbReference>
<feature type="transmembrane region" description="Helical" evidence="21">
    <location>
        <begin position="1972"/>
        <end position="1994"/>
    </location>
</feature>
<feature type="region of interest" description="Disordered" evidence="20">
    <location>
        <begin position="304"/>
        <end position="336"/>
    </location>
</feature>
<dbReference type="Pfam" id="PF15902">
    <property type="entry name" value="Sortilin-Vps10"/>
    <property type="match status" value="2"/>
</dbReference>
<dbReference type="SUPFAM" id="SSF55455">
    <property type="entry name" value="SRF-like"/>
    <property type="match status" value="1"/>
</dbReference>
<dbReference type="Gene3D" id="2.130.10.10">
    <property type="entry name" value="YVTN repeat-like/Quinoprotein amine dehydrogenase"/>
    <property type="match status" value="2"/>
</dbReference>
<dbReference type="InterPro" id="IPR013785">
    <property type="entry name" value="Aldolase_TIM"/>
</dbReference>
<evidence type="ECO:0000256" key="17">
    <source>
        <dbReference type="ARBA" id="ARBA00023242"/>
    </source>
</evidence>
<evidence type="ECO:0000256" key="8">
    <source>
        <dbReference type="ARBA" id="ARBA00022694"/>
    </source>
</evidence>
<dbReference type="GO" id="GO:0016020">
    <property type="term" value="C:membrane"/>
    <property type="evidence" value="ECO:0007669"/>
    <property type="project" value="UniProtKB-SubCell"/>
</dbReference>
<dbReference type="InterPro" id="IPR018517">
    <property type="entry name" value="tRNA_hU_synthase_CS"/>
</dbReference>
<evidence type="ECO:0000256" key="14">
    <source>
        <dbReference type="ARBA" id="ARBA00023136"/>
    </source>
</evidence>
<evidence type="ECO:0000256" key="20">
    <source>
        <dbReference type="SAM" id="MobiDB-lite"/>
    </source>
</evidence>
<keyword evidence="8" id="KW-0819">tRNA processing</keyword>
<dbReference type="OrthoDB" id="443634at2759"/>
<dbReference type="InterPro" id="IPR002100">
    <property type="entry name" value="TF_MADSbox"/>
</dbReference>
<dbReference type="InterPro" id="IPR015943">
    <property type="entry name" value="WD40/YVTN_repeat-like_dom_sf"/>
</dbReference>
<keyword evidence="12" id="KW-0805">Transcription regulation</keyword>
<dbReference type="Gene3D" id="3.20.20.70">
    <property type="entry name" value="Aldolase class I"/>
    <property type="match status" value="1"/>
</dbReference>
<dbReference type="Gene3D" id="3.40.1810.10">
    <property type="entry name" value="Transcription factor, MADS-box"/>
    <property type="match status" value="1"/>
</dbReference>
<dbReference type="GO" id="GO:0006623">
    <property type="term" value="P:protein targeting to vacuole"/>
    <property type="evidence" value="ECO:0007669"/>
    <property type="project" value="TreeGrafter"/>
</dbReference>
<dbReference type="PROSITE" id="PS00350">
    <property type="entry name" value="MADS_BOX_1"/>
    <property type="match status" value="1"/>
</dbReference>
<dbReference type="GO" id="GO:0006895">
    <property type="term" value="P:Golgi to endosome transport"/>
    <property type="evidence" value="ECO:0007669"/>
    <property type="project" value="TreeGrafter"/>
</dbReference>
<gene>
    <name evidence="23" type="primary">VPS10</name>
    <name evidence="23" type="ORF">MVES_000859</name>
</gene>
<dbReference type="GO" id="GO:0045944">
    <property type="term" value="P:positive regulation of transcription by RNA polymerase II"/>
    <property type="evidence" value="ECO:0007669"/>
    <property type="project" value="UniProtKB-ARBA"/>
</dbReference>
<feature type="compositionally biased region" description="Polar residues" evidence="20">
    <location>
        <begin position="444"/>
        <end position="455"/>
    </location>
</feature>
<dbReference type="PROSITE" id="PS50066">
    <property type="entry name" value="MADS_BOX_2"/>
    <property type="match status" value="1"/>
</dbReference>
<evidence type="ECO:0000256" key="5">
    <source>
        <dbReference type="ARBA" id="ARBA00022643"/>
    </source>
</evidence>
<dbReference type="Pfam" id="PF00319">
    <property type="entry name" value="SRF-TF"/>
    <property type="match status" value="1"/>
</dbReference>
<feature type="transmembrane region" description="Helical" evidence="21">
    <location>
        <begin position="1827"/>
        <end position="1848"/>
    </location>
</feature>
<organism evidence="23 24">
    <name type="scientific">Malassezia vespertilionis</name>
    <dbReference type="NCBI Taxonomy" id="2020962"/>
    <lineage>
        <taxon>Eukaryota</taxon>
        <taxon>Fungi</taxon>
        <taxon>Dikarya</taxon>
        <taxon>Basidiomycota</taxon>
        <taxon>Ustilaginomycotina</taxon>
        <taxon>Malasseziomycetes</taxon>
        <taxon>Malasseziales</taxon>
        <taxon>Malasseziaceae</taxon>
        <taxon>Malassezia</taxon>
    </lineage>
</organism>
<keyword evidence="24" id="KW-1185">Reference proteome</keyword>
<dbReference type="PROSITE" id="PS01136">
    <property type="entry name" value="UPF0034"/>
    <property type="match status" value="1"/>
</dbReference>
<dbReference type="InterPro" id="IPR036879">
    <property type="entry name" value="TF_MADSbox_sf"/>
</dbReference>
<evidence type="ECO:0000256" key="21">
    <source>
        <dbReference type="SAM" id="Phobius"/>
    </source>
</evidence>
<evidence type="ECO:0000313" key="24">
    <source>
        <dbReference type="Proteomes" id="UP000232875"/>
    </source>
</evidence>
<evidence type="ECO:0000256" key="6">
    <source>
        <dbReference type="ARBA" id="ARBA00022664"/>
    </source>
</evidence>
<evidence type="ECO:0000256" key="12">
    <source>
        <dbReference type="ARBA" id="ARBA00023015"/>
    </source>
</evidence>
<dbReference type="GO" id="GO:0005829">
    <property type="term" value="C:cytosol"/>
    <property type="evidence" value="ECO:0007669"/>
    <property type="project" value="GOC"/>
</dbReference>
<protein>
    <submittedName>
        <fullName evidence="23">Vps10p</fullName>
    </submittedName>
</protein>
<accession>A0A2N1JE17</accession>
<dbReference type="CDD" id="cd15482">
    <property type="entry name" value="Sialidase_non-viral"/>
    <property type="match status" value="1"/>
</dbReference>
<evidence type="ECO:0000256" key="16">
    <source>
        <dbReference type="ARBA" id="ARBA00023180"/>
    </source>
</evidence>
<dbReference type="GO" id="GO:0017150">
    <property type="term" value="F:tRNA dihydrouridine synthase activity"/>
    <property type="evidence" value="ECO:0007669"/>
    <property type="project" value="InterPro"/>
</dbReference>
<dbReference type="PRINTS" id="PR00404">
    <property type="entry name" value="MADSDOMAIN"/>
</dbReference>
<keyword evidence="10 21" id="KW-1133">Transmembrane helix</keyword>
<dbReference type="GO" id="GO:0046983">
    <property type="term" value="F:protein dimerization activity"/>
    <property type="evidence" value="ECO:0007669"/>
    <property type="project" value="InterPro"/>
</dbReference>
<evidence type="ECO:0000256" key="15">
    <source>
        <dbReference type="ARBA" id="ARBA00023163"/>
    </source>
</evidence>
<dbReference type="PANTHER" id="PTHR12106">
    <property type="entry name" value="SORTILIN RELATED"/>
    <property type="match status" value="1"/>
</dbReference>
<evidence type="ECO:0000256" key="19">
    <source>
        <dbReference type="ARBA" id="ARBA00049447"/>
    </source>
</evidence>
<dbReference type="CDD" id="cd02801">
    <property type="entry name" value="DUS_like_FMN"/>
    <property type="match status" value="1"/>
</dbReference>
<dbReference type="STRING" id="2020962.A0A2N1JE17"/>
<dbReference type="GO" id="GO:0003677">
    <property type="term" value="F:DNA binding"/>
    <property type="evidence" value="ECO:0007669"/>
    <property type="project" value="UniProtKB-KW"/>
</dbReference>
<dbReference type="InterPro" id="IPR031778">
    <property type="entry name" value="Sortilin_N"/>
</dbReference>
<keyword evidence="14 21" id="KW-0472">Membrane</keyword>
<evidence type="ECO:0000256" key="13">
    <source>
        <dbReference type="ARBA" id="ARBA00023125"/>
    </source>
</evidence>
<keyword evidence="4" id="KW-0285">Flavoprotein</keyword>
<evidence type="ECO:0000256" key="10">
    <source>
        <dbReference type="ARBA" id="ARBA00022989"/>
    </source>
</evidence>
<keyword evidence="9" id="KW-0677">Repeat</keyword>
<dbReference type="Pfam" id="PF01207">
    <property type="entry name" value="Dus"/>
    <property type="match status" value="2"/>
</dbReference>
<dbReference type="GO" id="GO:0050660">
    <property type="term" value="F:flavin adenine dinucleotide binding"/>
    <property type="evidence" value="ECO:0007669"/>
    <property type="project" value="InterPro"/>
</dbReference>
<dbReference type="SUPFAM" id="SSF51395">
    <property type="entry name" value="FMN-linked oxidoreductases"/>
    <property type="match status" value="1"/>
</dbReference>
<evidence type="ECO:0000256" key="7">
    <source>
        <dbReference type="ARBA" id="ARBA00022692"/>
    </source>
</evidence>
<dbReference type="EMBL" id="KZ454988">
    <property type="protein sequence ID" value="PKI84782.1"/>
    <property type="molecule type" value="Genomic_DNA"/>
</dbReference>
<sequence length="2651" mass="291882">MGRKKIKIEPIEGERNRSATYLKRKTGLFKKAYELAVLTDSDVAVVVFGRNGKLSEYCSGDMDDFLLRYTEYNGTVEKRGPQHFANERGTAQEEVFERFVPSPPASKRARSFSTISSYSRARLDEGHHDADTQKPADVPHAERHPQSMVYASDPHHGMSQDSAKPAALGKRRAPEPLMQPTNPHMSFEVQNQWPNMTVMGNNNRALPMSQSRASVDTAMPNVSQPDLLATRRWSSTTEVDFPLLSSFAPKRMEAQHPQRLLSMPSIHGPCASPTSGHLPMTMDGNTSPFTLPMSQVNVNLLAPSTSPTTPTTPPGPPHASLMGMPNPMTSPHAPNRFNNVLASSLHGMHLPTQQFAENMPGEGGALGQYGMKLNGDMMTKSPHDLQEDLKRIIPVHGPEIILHNTPRNSPYYTRPDKGLPAHFVMNSTGQNGPGNGDSIAMMVSPSQEGPLSPTAQHPPKSPSIAASEFAHLPSKLTYFQDSTVVLWHDGEARDVYRSDNEGKTWELVKGPPPRSAYLLIQHPYDPQQAFILSDSTEHWLTKNRGASWQRFETQYSPAVRTGSPMEFHAGDKHRDYVLFIGKKCGAWTPWRGSECEDMILYTDDGFASKTKLMAETVLRCIWAKSSPEIVVPEDAMLRIFCIGWGDSNVQGRSLTFDDPSHLLQADAAHTTLHGTSIVRRGGAEKDRLYQSDDFFKTRRIVDMGVGRDARGFLGIGSSHRYLITALHDYTQGQGTELSLYVSLDAKTWTKAKFPHGQILHQNAYTILEGPKFHLLVDVLDASTDTGVLFMSDSSGTHFAQGLRGTYRSTSGVVDYEHLANVDGVAITNIQTEAAVKRIKTRITTDEGSHWSYLQAPSRDVNGRSIGCNTADLEHCSLHLHALVQPHNIGRAFSSSAPGLVMGVGSVGESLRPYEECDTFMSTDAGATWSMVASHPHIYEFGDQGGLVVLVPDVPGSSEMKYSFDYGQTWDSLNLEVGVTPFLLTTIPDGTALKFLLVGSRARGTGNDKHRHTALFVDFAPLGMPKCSPKDFEKWYTQLADGKCLMGGKQWYQRRKKSSKCIVGEKFRDPVGHEDPCPCRKDDYECDFGFAPDGSGVCHRVGPEEIPEGACRNKDDTYMAPSGYRKVPGNVCVVSAGEKALDAPVQKQCAQAAPAPGAVHHQRFEFPAAIVEVVHLEHSPRILVRLQNGKVYQSSDDGGTWNMLAALQKETALAIVRHTHSKQRAYIITDAHTVYYSDDAGKNWHFFTVPSPANGLGLAWLDFHPKHPNWLIWTGSEGCVPNSPGLGSNCHTQVFYSKDNGMNWHRFDKYVRKCAWLVDEHFGVPDATGILCESYAVKKGSQLGFQSGTNPLQLVLGHQFYTKPRVLFDNILGFTVFERFLLVAEVVANALRMQVSLNAREFAEVRLPPQLQLDHRAYTVLDSVTEAVFLHVTTYQTMLAEWGDIIKSNSNGTYYTLSLERVNRNAYGYVDFEKMQGLDGVALANVVSNPDEASVSGLKQLQTRITHNDGGRWASISAPVLDSTGNGYPCTDVGCNLHLHGILERPDVQITSSDSSVTGFMLGTGNVGRSLARYTDCDTFLTRDGGFTWQEVHKDAHRWAFADHGSILLLVDDEGPTDRVLFTLNQGLSWKSYNLGERVRIWSIDAVPEEATRKFVLFGHTGQAPSKPVAIFLDFSSVLHRSCVFDKNNDEKNDYERWSPSEQREETCLFGRQTFYWRRKRDRICAVGNTLPQSSVERHECPCGSVDFECEFNHYRDPETQKCVLYPGAAALPTNSAEQCSKQNPDYDGYWYERTNVRKVRFSSCSGGIRLDQGTRHKCRGTRTGHGFFWWLFMLLLAGGAGTLVAKWWSQHGAARYGTLSLEENDTYRDVREQVGLVRNFAFGLISLGWSTLLELAENVPWLRERMARERHRYTNYHMLSTDEDAETTQVNTAHVVGIGAGVLNVTDRFNNPDSPSPLYYLEDRSSWYHKRAILFVSIFLAIFIVLILCVTVFLRDRNVSMSDAGVEAFGDGDDADWEANRHSAVLKSARNKMEHIPRKFSRGVRRRWKRHGLAKKPTVLEEDHEMPPAHRPAPGSPVPSIGATEPAIAGALVVSAHADSAPHAQGVQSDNSADARLSDTAPLHNAHTPLDQTDVDAVDVMEHTHVVQPTPPAYATQAPPLLNIAVPNTGKLDGAATFASDAPPSMDTNTSTAHVATDEKSAFDALVHAASAPASAVANALPSAPLPDAADEGDVHSTAKGKQRVESPSSLLPAPPDAPTMTFTGFDTLHASQKEQEAAEERAALGALLPSQPGGEHDAVVPPVGPVRAVSLPPHHMLNTFSDINVCAPMVRYSKLPFRALVARYDTHITTTPMMLATEFSRNQQARNADFSTNDEERGLFALVPQNRHTPVQIRGALVCQFAASAPTPLADAAELVSPYVDGIDLNCGCPQPWAYAEHIGSFLLRQPETVRDMIRAVKARLGEGYCVSVKIRVDAESHHTDTLVRNALHAGASYITIHGRTRHQASASHPVDLDAVRFAVDTANACGIQTARGTSPGDAWAYAEDGGGGGFAPCIVNGDIWTREDAIEYRAKTGARGAMSARGLLANPALFSGHTRTPKEAVGYFTERSIARHLAYMLEESIASRAESIYFNSLVSPASMLDWLAEAGYV</sequence>
<dbReference type="GO" id="GO:0005794">
    <property type="term" value="C:Golgi apparatus"/>
    <property type="evidence" value="ECO:0007669"/>
    <property type="project" value="TreeGrafter"/>
</dbReference>
<feature type="region of interest" description="Disordered" evidence="20">
    <location>
        <begin position="444"/>
        <end position="463"/>
    </location>
</feature>